<keyword evidence="3" id="KW-0812">Transmembrane</keyword>
<dbReference type="PANTHER" id="PTHR15190">
    <property type="entry name" value="BONE MARROW STROMAL ANTIGEN 2"/>
    <property type="match status" value="1"/>
</dbReference>
<dbReference type="GO" id="GO:0008191">
    <property type="term" value="F:metalloendopeptidase inhibitor activity"/>
    <property type="evidence" value="ECO:0007669"/>
    <property type="project" value="TreeGrafter"/>
</dbReference>
<name>A0A8C9DVX1_PHOSS</name>
<gene>
    <name evidence="4" type="primary">BST2</name>
</gene>
<dbReference type="Pfam" id="PF16716">
    <property type="entry name" value="BST2"/>
    <property type="match status" value="1"/>
</dbReference>
<dbReference type="GO" id="GO:0051607">
    <property type="term" value="P:defense response to virus"/>
    <property type="evidence" value="ECO:0007669"/>
    <property type="project" value="InterPro"/>
</dbReference>
<evidence type="ECO:0000256" key="1">
    <source>
        <dbReference type="SAM" id="Coils"/>
    </source>
</evidence>
<dbReference type="GO" id="GO:0005794">
    <property type="term" value="C:Golgi apparatus"/>
    <property type="evidence" value="ECO:0007669"/>
    <property type="project" value="TreeGrafter"/>
</dbReference>
<dbReference type="Proteomes" id="UP000694554">
    <property type="component" value="Chromosome 3"/>
</dbReference>
<feature type="compositionally biased region" description="Polar residues" evidence="2">
    <location>
        <begin position="49"/>
        <end position="62"/>
    </location>
</feature>
<dbReference type="PANTHER" id="PTHR15190:SF1">
    <property type="entry name" value="BONE MARROW STROMAL ANTIGEN 2"/>
    <property type="match status" value="1"/>
</dbReference>
<evidence type="ECO:0000256" key="2">
    <source>
        <dbReference type="SAM" id="MobiDB-lite"/>
    </source>
</evidence>
<reference evidence="4" key="2">
    <citation type="submission" date="2025-08" db="UniProtKB">
        <authorList>
            <consortium name="Ensembl"/>
        </authorList>
    </citation>
    <scope>IDENTIFICATION</scope>
</reference>
<dbReference type="GO" id="GO:0009986">
    <property type="term" value="C:cell surface"/>
    <property type="evidence" value="ECO:0007669"/>
    <property type="project" value="TreeGrafter"/>
</dbReference>
<reference evidence="4" key="3">
    <citation type="submission" date="2025-09" db="UniProtKB">
        <authorList>
            <consortium name="Ensembl"/>
        </authorList>
    </citation>
    <scope>IDENTIFICATION</scope>
</reference>
<evidence type="ECO:0000313" key="5">
    <source>
        <dbReference type="Proteomes" id="UP000694554"/>
    </source>
</evidence>
<keyword evidence="5" id="KW-1185">Reference proteome</keyword>
<sequence>MNTKVACTKHSVTAVVTLRNIKEKGRDLRWGVAGSPSSPPTGSHWPATNPESPEATTRQKQPTSFSEKRKKETETESLGSALPLDAPIQVTPSQRILLELVIGQHSSYANKGVAPAQKRFQRLPLTPVQTPYGQIWRAPTFYHYSPVPMVDHLNESVLRCCKLPRCLCFLLLLVILMALLVALVIFAVRANSKHCTDGLQAEQECQNLTRYVQHQLTQAQEVLHKMEVQAATCNQTVVTLRDSLKMEQAQVAELQGEVKILKQKLEDTLAEVQRLRRGSEASAENNSSSCSSVLFAVVVVVVLEALLI</sequence>
<evidence type="ECO:0000313" key="4">
    <source>
        <dbReference type="Ensembl" id="ENSPSNP00000000542.1"/>
    </source>
</evidence>
<keyword evidence="1" id="KW-0175">Coiled coil</keyword>
<proteinExistence type="predicted"/>
<dbReference type="Gene3D" id="1.20.5.1700">
    <property type="match status" value="1"/>
</dbReference>
<feature type="coiled-coil region" evidence="1">
    <location>
        <begin position="237"/>
        <end position="282"/>
    </location>
</feature>
<dbReference type="GO" id="GO:0045087">
    <property type="term" value="P:innate immune response"/>
    <property type="evidence" value="ECO:0007669"/>
    <property type="project" value="TreeGrafter"/>
</dbReference>
<keyword evidence="3" id="KW-0472">Membrane</keyword>
<feature type="transmembrane region" description="Helical" evidence="3">
    <location>
        <begin position="169"/>
        <end position="188"/>
    </location>
</feature>
<dbReference type="Ensembl" id="ENSPSNT00000000661.1">
    <property type="protein sequence ID" value="ENSPSNP00000000542.1"/>
    <property type="gene ID" value="ENSPSNG00000000483.1"/>
</dbReference>
<feature type="region of interest" description="Disordered" evidence="2">
    <location>
        <begin position="27"/>
        <end position="78"/>
    </location>
</feature>
<accession>A0A8C9DVX1</accession>
<protein>
    <recommendedName>
        <fullName evidence="6">Bone marrow stromal antigen 2</fullName>
    </recommendedName>
</protein>
<organism evidence="4 5">
    <name type="scientific">Phocoena sinus</name>
    <name type="common">Vaquita</name>
    <dbReference type="NCBI Taxonomy" id="42100"/>
    <lineage>
        <taxon>Eukaryota</taxon>
        <taxon>Metazoa</taxon>
        <taxon>Chordata</taxon>
        <taxon>Craniata</taxon>
        <taxon>Vertebrata</taxon>
        <taxon>Euteleostomi</taxon>
        <taxon>Mammalia</taxon>
        <taxon>Eutheria</taxon>
        <taxon>Laurasiatheria</taxon>
        <taxon>Artiodactyla</taxon>
        <taxon>Whippomorpha</taxon>
        <taxon>Cetacea</taxon>
        <taxon>Odontoceti</taxon>
        <taxon>Phocoenidae</taxon>
        <taxon>Phocoena</taxon>
    </lineage>
</organism>
<dbReference type="AlphaFoldDB" id="A0A8C9DVX1"/>
<keyword evidence="3" id="KW-1133">Transmembrane helix</keyword>
<evidence type="ECO:0000256" key="3">
    <source>
        <dbReference type="SAM" id="Phobius"/>
    </source>
</evidence>
<evidence type="ECO:0008006" key="6">
    <source>
        <dbReference type="Google" id="ProtNLM"/>
    </source>
</evidence>
<dbReference type="InterPro" id="IPR024886">
    <property type="entry name" value="BST2"/>
</dbReference>
<dbReference type="GeneTree" id="ENSGT00390000013782"/>
<reference evidence="4" key="1">
    <citation type="submission" date="2019-08" db="EMBL/GenBank/DDBJ databases">
        <title>Phocoena sinus (Vaquita) genome, mPhoSin1, primary haplotype.</title>
        <authorList>
            <person name="Morin P."/>
            <person name="Mountcastle J."/>
            <person name="Fungtammasan C."/>
            <person name="Rhie A."/>
            <person name="Rojas-Bracho L."/>
            <person name="Smith C.R."/>
            <person name="Taylor B.L."/>
            <person name="Gulland F.M.D."/>
            <person name="Musser W."/>
            <person name="Houck M."/>
            <person name="Haase B."/>
            <person name="Paez S."/>
            <person name="Howe K."/>
            <person name="Torrance J."/>
            <person name="Formenti G."/>
            <person name="Phillippy A."/>
            <person name="Ryder O."/>
            <person name="Jarvis E.D."/>
            <person name="Fedrigo O."/>
        </authorList>
    </citation>
    <scope>NUCLEOTIDE SEQUENCE [LARGE SCALE GENOMIC DNA]</scope>
</reference>